<name>A0A9N9HJ56_FUNMO</name>
<organism evidence="2 3">
    <name type="scientific">Funneliformis mosseae</name>
    <name type="common">Endomycorrhizal fungus</name>
    <name type="synonym">Glomus mosseae</name>
    <dbReference type="NCBI Taxonomy" id="27381"/>
    <lineage>
        <taxon>Eukaryota</taxon>
        <taxon>Fungi</taxon>
        <taxon>Fungi incertae sedis</taxon>
        <taxon>Mucoromycota</taxon>
        <taxon>Glomeromycotina</taxon>
        <taxon>Glomeromycetes</taxon>
        <taxon>Glomerales</taxon>
        <taxon>Glomeraceae</taxon>
        <taxon>Funneliformis</taxon>
    </lineage>
</organism>
<sequence>MATNILPIEILQKIFCSQLELTSLYNCLLVSRLWCKTVVPLLWQTPFSQFDKNKIQSWKYKNSLISTYITCLDSSVKVSLKDSNVILPEELNTTSTFNYASFLQSLNYVLLFQSTGNWIGEVENCALRKLTLRHYLLVEELCKLFFASSLNLKEIIYDKPHPLPHVQELSYIPLRYLEGAEQSLSNLNSFQIFDLIPNEILFTFSQISHHLLEIKIETTGDNDDALASLISVQRNLRKLIIYSEDNLPRLSKALKSISLSSLNHVEIYWEFCIPFDIFCNCSDTLELFSVQQFAGIISRNIFNHFSYTRFTKLHTLKIVTPKLYLDQISILIRNTQGSLKYIHLDYEKIYGTEFSLELINIIANSCPKLDTLEIFIPDDSISCIVNLLSCCTQLQKISFFTGDSHDDLDENFLYTVDISDVLSKIGKILPTSLHTFHMSHNWITTVNSLSEFLLDCEKNLSKRDGKKLDFRVGKELTAEHIDVIEEFGKRDVLDLTNATSLGRNLQFYRQQIEWKRNVIVNR</sequence>
<evidence type="ECO:0000313" key="3">
    <source>
        <dbReference type="Proteomes" id="UP000789375"/>
    </source>
</evidence>
<dbReference type="InterPro" id="IPR032675">
    <property type="entry name" value="LRR_dom_sf"/>
</dbReference>
<keyword evidence="3" id="KW-1185">Reference proteome</keyword>
<dbReference type="InterPro" id="IPR036047">
    <property type="entry name" value="F-box-like_dom_sf"/>
</dbReference>
<dbReference type="AlphaFoldDB" id="A0A9N9HJ56"/>
<dbReference type="InterPro" id="IPR001810">
    <property type="entry name" value="F-box_dom"/>
</dbReference>
<evidence type="ECO:0000313" key="2">
    <source>
        <dbReference type="EMBL" id="CAG8685642.1"/>
    </source>
</evidence>
<dbReference type="SUPFAM" id="SSF52047">
    <property type="entry name" value="RNI-like"/>
    <property type="match status" value="1"/>
</dbReference>
<gene>
    <name evidence="2" type="ORF">FMOSSE_LOCUS13119</name>
</gene>
<accession>A0A9N9HJ56</accession>
<proteinExistence type="predicted"/>
<dbReference type="Proteomes" id="UP000789375">
    <property type="component" value="Unassembled WGS sequence"/>
</dbReference>
<dbReference type="Pfam" id="PF12937">
    <property type="entry name" value="F-box-like"/>
    <property type="match status" value="1"/>
</dbReference>
<evidence type="ECO:0000259" key="1">
    <source>
        <dbReference type="Pfam" id="PF12937"/>
    </source>
</evidence>
<feature type="domain" description="F-box" evidence="1">
    <location>
        <begin position="5"/>
        <end position="47"/>
    </location>
</feature>
<dbReference type="SUPFAM" id="SSF81383">
    <property type="entry name" value="F-box domain"/>
    <property type="match status" value="1"/>
</dbReference>
<dbReference type="Gene3D" id="3.80.10.10">
    <property type="entry name" value="Ribonuclease Inhibitor"/>
    <property type="match status" value="1"/>
</dbReference>
<comment type="caution">
    <text evidence="2">The sequence shown here is derived from an EMBL/GenBank/DDBJ whole genome shotgun (WGS) entry which is preliminary data.</text>
</comment>
<reference evidence="2" key="1">
    <citation type="submission" date="2021-06" db="EMBL/GenBank/DDBJ databases">
        <authorList>
            <person name="Kallberg Y."/>
            <person name="Tangrot J."/>
            <person name="Rosling A."/>
        </authorList>
    </citation>
    <scope>NUCLEOTIDE SEQUENCE</scope>
    <source>
        <strain evidence="2">87-6 pot B 2015</strain>
    </source>
</reference>
<dbReference type="EMBL" id="CAJVPP010007232">
    <property type="protein sequence ID" value="CAG8685642.1"/>
    <property type="molecule type" value="Genomic_DNA"/>
</dbReference>
<protein>
    <submittedName>
        <fullName evidence="2">16408_t:CDS:1</fullName>
    </submittedName>
</protein>